<gene>
    <name evidence="2" type="ORF">PoMZ_04765</name>
</gene>
<sequence length="80" mass="8619">MLRLFLIVNGNVFISKKLGAAPGPRDLDAKRGQESARSPLPIDKNIDVRGVGGVRNTNLNEPAAPNPIPLLQSTTYFLHG</sequence>
<evidence type="ECO:0000313" key="2">
    <source>
        <dbReference type="EMBL" id="QBZ59801.1"/>
    </source>
</evidence>
<feature type="compositionally biased region" description="Basic and acidic residues" evidence="1">
    <location>
        <begin position="25"/>
        <end position="34"/>
    </location>
</feature>
<evidence type="ECO:0000313" key="3">
    <source>
        <dbReference type="Proteomes" id="UP000294847"/>
    </source>
</evidence>
<feature type="region of interest" description="Disordered" evidence="1">
    <location>
        <begin position="23"/>
        <end position="49"/>
    </location>
</feature>
<name>A0A4P7NCU3_PYROR</name>
<organism evidence="2 3">
    <name type="scientific">Pyricularia oryzae</name>
    <name type="common">Rice blast fungus</name>
    <name type="synonym">Magnaporthe oryzae</name>
    <dbReference type="NCBI Taxonomy" id="318829"/>
    <lineage>
        <taxon>Eukaryota</taxon>
        <taxon>Fungi</taxon>
        <taxon>Dikarya</taxon>
        <taxon>Ascomycota</taxon>
        <taxon>Pezizomycotina</taxon>
        <taxon>Sordariomycetes</taxon>
        <taxon>Sordariomycetidae</taxon>
        <taxon>Magnaporthales</taxon>
        <taxon>Pyriculariaceae</taxon>
        <taxon>Pyricularia</taxon>
    </lineage>
</organism>
<proteinExistence type="predicted"/>
<reference evidence="2 3" key="1">
    <citation type="journal article" date="2019" name="Mol. Biol. Evol.">
        <title>Blast fungal genomes show frequent chromosomal changes, gene gains and losses, and effector gene turnover.</title>
        <authorList>
            <person name="Gomez Luciano L.B."/>
            <person name="Jason Tsai I."/>
            <person name="Chuma I."/>
            <person name="Tosa Y."/>
            <person name="Chen Y.H."/>
            <person name="Li J.Y."/>
            <person name="Li M.Y."/>
            <person name="Jade Lu M.Y."/>
            <person name="Nakayashiki H."/>
            <person name="Li W.H."/>
        </authorList>
    </citation>
    <scope>NUCLEOTIDE SEQUENCE [LARGE SCALE GENOMIC DNA]</scope>
    <source>
        <strain evidence="2">MZ5-1-6</strain>
    </source>
</reference>
<dbReference type="AlphaFoldDB" id="A0A4P7NCU3"/>
<evidence type="ECO:0000256" key="1">
    <source>
        <dbReference type="SAM" id="MobiDB-lite"/>
    </source>
</evidence>
<dbReference type="EMBL" id="CP034206">
    <property type="protein sequence ID" value="QBZ59801.1"/>
    <property type="molecule type" value="Genomic_DNA"/>
</dbReference>
<dbReference type="Proteomes" id="UP000294847">
    <property type="component" value="Chromosome 3"/>
</dbReference>
<accession>A0A4P7NCU3</accession>
<protein>
    <submittedName>
        <fullName evidence="2">Uncharacterized protein</fullName>
    </submittedName>
</protein>